<reference evidence="2 3" key="1">
    <citation type="submission" date="2016-12" db="EMBL/GenBank/DDBJ databases">
        <title>The genomes of Aspergillus section Nigri reveals drivers in fungal speciation.</title>
        <authorList>
            <consortium name="DOE Joint Genome Institute"/>
            <person name="Vesth T.C."/>
            <person name="Nybo J."/>
            <person name="Theobald S."/>
            <person name="Brandl J."/>
            <person name="Frisvad J.C."/>
            <person name="Nielsen K.F."/>
            <person name="Lyhne E.K."/>
            <person name="Kogle M.E."/>
            <person name="Kuo A."/>
            <person name="Riley R."/>
            <person name="Clum A."/>
            <person name="Nolan M."/>
            <person name="Lipzen A."/>
            <person name="Salamov A."/>
            <person name="Henrissat B."/>
            <person name="Wiebenga A."/>
            <person name="De Vries R.P."/>
            <person name="Grigoriev I.V."/>
            <person name="Mortensen U.H."/>
            <person name="Andersen M.R."/>
            <person name="Baker S.E."/>
        </authorList>
    </citation>
    <scope>NUCLEOTIDE SEQUENCE [LARGE SCALE GENOMIC DNA]</scope>
    <source>
        <strain evidence="2 3">CBS 115572</strain>
    </source>
</reference>
<dbReference type="Proteomes" id="UP000246702">
    <property type="component" value="Unassembled WGS sequence"/>
</dbReference>
<evidence type="ECO:0000313" key="3">
    <source>
        <dbReference type="Proteomes" id="UP000246702"/>
    </source>
</evidence>
<proteinExistence type="predicted"/>
<gene>
    <name evidence="2" type="ORF">BO94DRAFT_544983</name>
</gene>
<dbReference type="AlphaFoldDB" id="A0A317X025"/>
<organism evidence="2 3">
    <name type="scientific">Aspergillus sclerotioniger CBS 115572</name>
    <dbReference type="NCBI Taxonomy" id="1450535"/>
    <lineage>
        <taxon>Eukaryota</taxon>
        <taxon>Fungi</taxon>
        <taxon>Dikarya</taxon>
        <taxon>Ascomycota</taxon>
        <taxon>Pezizomycotina</taxon>
        <taxon>Eurotiomycetes</taxon>
        <taxon>Eurotiomycetidae</taxon>
        <taxon>Eurotiales</taxon>
        <taxon>Aspergillaceae</taxon>
        <taxon>Aspergillus</taxon>
        <taxon>Aspergillus subgen. Circumdati</taxon>
    </lineage>
</organism>
<name>A0A317X025_9EURO</name>
<protein>
    <submittedName>
        <fullName evidence="2">Uncharacterized protein</fullName>
    </submittedName>
</protein>
<feature type="compositionally biased region" description="Basic residues" evidence="1">
    <location>
        <begin position="68"/>
        <end position="77"/>
    </location>
</feature>
<evidence type="ECO:0000256" key="1">
    <source>
        <dbReference type="SAM" id="MobiDB-lite"/>
    </source>
</evidence>
<dbReference type="GeneID" id="37115352"/>
<keyword evidence="3" id="KW-1185">Reference proteome</keyword>
<comment type="caution">
    <text evidence="2">The sequence shown here is derived from an EMBL/GenBank/DDBJ whole genome shotgun (WGS) entry which is preliminary data.</text>
</comment>
<sequence>MTLINRKKEYYKCFDQRNSNRLAVIITFAYLQGFQDKDERGLEGKVIEENNNKNMEYAGKRERSSGQHGRHKRILRHHGGDLDRRSGGVRVNLPERRPEENQWQYELWDGHSHIPKGAFTTSRRKCDRITLEEQYRVNTLFERKEDKMQIIHVAKSSEEGPGGETEWKKKAITESLMWGTKGNQSYLSIYTYVCDAEGRYYSGKIKGAENPRLAEL</sequence>
<accession>A0A317X025</accession>
<dbReference type="EMBL" id="MSFK01000009">
    <property type="protein sequence ID" value="PWY91625.1"/>
    <property type="molecule type" value="Genomic_DNA"/>
</dbReference>
<dbReference type="RefSeq" id="XP_025469353.1">
    <property type="nucleotide sequence ID" value="XM_025613209.1"/>
</dbReference>
<feature type="region of interest" description="Disordered" evidence="1">
    <location>
        <begin position="58"/>
        <end position="89"/>
    </location>
</feature>
<evidence type="ECO:0000313" key="2">
    <source>
        <dbReference type="EMBL" id="PWY91625.1"/>
    </source>
</evidence>